<proteinExistence type="predicted"/>
<name>A0A8E1WL53_9HYPH</name>
<dbReference type="InterPro" id="IPR049809">
    <property type="entry name" value="YehF/YfeS-like_WGR"/>
</dbReference>
<organism evidence="4 5">
    <name type="scientific">Aminobacter carboxidus</name>
    <dbReference type="NCBI Taxonomy" id="376165"/>
    <lineage>
        <taxon>Bacteria</taxon>
        <taxon>Pseudomonadati</taxon>
        <taxon>Pseudomonadota</taxon>
        <taxon>Alphaproteobacteria</taxon>
        <taxon>Hyphomicrobiales</taxon>
        <taxon>Phyllobacteriaceae</taxon>
        <taxon>Aminobacter</taxon>
    </lineage>
</organism>
<evidence type="ECO:0000313" key="4">
    <source>
        <dbReference type="EMBL" id="MBB6469415.1"/>
    </source>
</evidence>
<feature type="transmembrane region" description="Helical" evidence="2">
    <location>
        <begin position="6"/>
        <end position="27"/>
    </location>
</feature>
<accession>A0A8E1WL53</accession>
<dbReference type="Proteomes" id="UP000532373">
    <property type="component" value="Unassembled WGS sequence"/>
</dbReference>
<dbReference type="Gene3D" id="2.20.140.10">
    <property type="entry name" value="WGR domain"/>
    <property type="match status" value="1"/>
</dbReference>
<keyword evidence="2" id="KW-1133">Transmembrane helix</keyword>
<evidence type="ECO:0000256" key="1">
    <source>
        <dbReference type="SAM" id="MobiDB-lite"/>
    </source>
</evidence>
<evidence type="ECO:0000256" key="2">
    <source>
        <dbReference type="SAM" id="Phobius"/>
    </source>
</evidence>
<dbReference type="EMBL" id="JACHGI010000016">
    <property type="protein sequence ID" value="MBB6469415.1"/>
    <property type="molecule type" value="Genomic_DNA"/>
</dbReference>
<dbReference type="InterPro" id="IPR036930">
    <property type="entry name" value="WGR_dom_sf"/>
</dbReference>
<dbReference type="GO" id="GO:0003677">
    <property type="term" value="F:DNA binding"/>
    <property type="evidence" value="ECO:0007669"/>
    <property type="project" value="UniProtKB-KW"/>
</dbReference>
<evidence type="ECO:0000313" key="5">
    <source>
        <dbReference type="Proteomes" id="UP000532373"/>
    </source>
</evidence>
<dbReference type="CDD" id="cd07996">
    <property type="entry name" value="WGR_MMR_like"/>
    <property type="match status" value="1"/>
</dbReference>
<dbReference type="AlphaFoldDB" id="A0A8E1WL53"/>
<feature type="region of interest" description="Disordered" evidence="1">
    <location>
        <begin position="98"/>
        <end position="119"/>
    </location>
</feature>
<reference evidence="4 5" key="1">
    <citation type="submission" date="2020-08" db="EMBL/GenBank/DDBJ databases">
        <title>Genomic Encyclopedia of Type Strains, Phase IV (KMG-IV): sequencing the most valuable type-strain genomes for metagenomic binning, comparative biology and taxonomic classification.</title>
        <authorList>
            <person name="Goeker M."/>
        </authorList>
    </citation>
    <scope>NUCLEOTIDE SEQUENCE [LARGE SCALE GENOMIC DNA]</scope>
    <source>
        <strain evidence="4 5">DSM 17454</strain>
    </source>
</reference>
<keyword evidence="4" id="KW-0238">DNA-binding</keyword>
<protein>
    <submittedName>
        <fullName evidence="4">DNA-binding WGR domain protein</fullName>
    </submittedName>
</protein>
<keyword evidence="2" id="KW-0472">Membrane</keyword>
<evidence type="ECO:0000259" key="3">
    <source>
        <dbReference type="PROSITE" id="PS51977"/>
    </source>
</evidence>
<keyword evidence="2" id="KW-0812">Transmembrane</keyword>
<dbReference type="SMART" id="SM00773">
    <property type="entry name" value="WGR"/>
    <property type="match status" value="1"/>
</dbReference>
<gene>
    <name evidence="4" type="ORF">HNQ96_005305</name>
</gene>
<comment type="caution">
    <text evidence="4">The sequence shown here is derived from an EMBL/GenBank/DDBJ whole genome shotgun (WGS) entry which is preliminary data.</text>
</comment>
<dbReference type="InterPro" id="IPR008893">
    <property type="entry name" value="WGR_domain"/>
</dbReference>
<feature type="domain" description="WGR" evidence="3">
    <location>
        <begin position="23"/>
        <end position="108"/>
    </location>
</feature>
<sequence length="119" mass="13493">MIQTNHWTPVCGCAILLGMIAQQYRLYIERRDPRRNMARFYALSIEETLFGQARLVRRWGRIGTIGRMVQHSFDAEGDAVSLFLELLRAKRMRGYCPRSAAQHAGGPVRSTEPKAITAG</sequence>
<dbReference type="PROSITE" id="PS51977">
    <property type="entry name" value="WGR"/>
    <property type="match status" value="1"/>
</dbReference>
<dbReference type="Pfam" id="PF05406">
    <property type="entry name" value="WGR"/>
    <property type="match status" value="1"/>
</dbReference>
<dbReference type="SUPFAM" id="SSF142921">
    <property type="entry name" value="WGR domain-like"/>
    <property type="match status" value="1"/>
</dbReference>